<evidence type="ECO:0000313" key="1">
    <source>
        <dbReference type="EMBL" id="GMH28661.1"/>
    </source>
</evidence>
<keyword evidence="2" id="KW-1185">Reference proteome</keyword>
<protein>
    <recommendedName>
        <fullName evidence="3">RRM domain-containing protein</fullName>
    </recommendedName>
</protein>
<dbReference type="SUPFAM" id="SSF81653">
    <property type="entry name" value="Calcium ATPase, transduction domain A"/>
    <property type="match status" value="1"/>
</dbReference>
<gene>
    <name evidence="1" type="ORF">Nepgr_030504</name>
</gene>
<proteinExistence type="predicted"/>
<dbReference type="Gene3D" id="3.30.70.330">
    <property type="match status" value="1"/>
</dbReference>
<dbReference type="InterPro" id="IPR012677">
    <property type="entry name" value="Nucleotide-bd_a/b_plait_sf"/>
</dbReference>
<sequence length="279" mass="31719">MKATQTKFTYSGMRNCPSQVSVENGRKEGKMEKNVKKALKALREIQSKHVATIRDKKRIPNLPAKELVSGDVVELRVDDKVPTDMQRYFSTESETGLPSQDSSPIDPFLQPPNTGLVYGRLLGANKHTLRTDIIHIFEGCNLTLDDIKFVYNRIFNPVALLVQFPSLSAYDAGIRLIARKGRLFRLEKADRSEWDITKPYNGKYLFLQGLPRNIPIDDVERFLSGFDFDLSSLEMFMRQGVPDKMATVRFPSQVEAMNAAITKNRGFCQNNQITVRVLQ</sequence>
<dbReference type="GO" id="GO:0003676">
    <property type="term" value="F:nucleic acid binding"/>
    <property type="evidence" value="ECO:0007669"/>
    <property type="project" value="InterPro"/>
</dbReference>
<reference evidence="1" key="1">
    <citation type="submission" date="2023-05" db="EMBL/GenBank/DDBJ databases">
        <title>Nepenthes gracilis genome sequencing.</title>
        <authorList>
            <person name="Fukushima K."/>
        </authorList>
    </citation>
    <scope>NUCLEOTIDE SEQUENCE</scope>
    <source>
        <strain evidence="1">SING2019-196</strain>
    </source>
</reference>
<evidence type="ECO:0008006" key="3">
    <source>
        <dbReference type="Google" id="ProtNLM"/>
    </source>
</evidence>
<organism evidence="1 2">
    <name type="scientific">Nepenthes gracilis</name>
    <name type="common">Slender pitcher plant</name>
    <dbReference type="NCBI Taxonomy" id="150966"/>
    <lineage>
        <taxon>Eukaryota</taxon>
        <taxon>Viridiplantae</taxon>
        <taxon>Streptophyta</taxon>
        <taxon>Embryophyta</taxon>
        <taxon>Tracheophyta</taxon>
        <taxon>Spermatophyta</taxon>
        <taxon>Magnoliopsida</taxon>
        <taxon>eudicotyledons</taxon>
        <taxon>Gunneridae</taxon>
        <taxon>Pentapetalae</taxon>
        <taxon>Caryophyllales</taxon>
        <taxon>Nepenthaceae</taxon>
        <taxon>Nepenthes</taxon>
    </lineage>
</organism>
<evidence type="ECO:0000313" key="2">
    <source>
        <dbReference type="Proteomes" id="UP001279734"/>
    </source>
</evidence>
<dbReference type="Proteomes" id="UP001279734">
    <property type="component" value="Unassembled WGS sequence"/>
</dbReference>
<comment type="caution">
    <text evidence="1">The sequence shown here is derived from an EMBL/GenBank/DDBJ whole genome shotgun (WGS) entry which is preliminary data.</text>
</comment>
<dbReference type="EMBL" id="BSYO01000035">
    <property type="protein sequence ID" value="GMH28661.1"/>
    <property type="molecule type" value="Genomic_DNA"/>
</dbReference>
<dbReference type="InterPro" id="IPR035979">
    <property type="entry name" value="RBD_domain_sf"/>
</dbReference>
<dbReference type="AlphaFoldDB" id="A0AAD3TGB7"/>
<dbReference type="PANTHER" id="PTHR48167">
    <property type="entry name" value="EXPRESSED PROTEIN"/>
    <property type="match status" value="1"/>
</dbReference>
<name>A0AAD3TGB7_NEPGR</name>
<dbReference type="InterPro" id="IPR008250">
    <property type="entry name" value="ATPase_P-typ_transduc_dom_A_sf"/>
</dbReference>
<dbReference type="SUPFAM" id="SSF54928">
    <property type="entry name" value="RNA-binding domain, RBD"/>
    <property type="match status" value="1"/>
</dbReference>
<dbReference type="PANTHER" id="PTHR48167:SF2">
    <property type="entry name" value="EXPRESSED PROTEIN"/>
    <property type="match status" value="1"/>
</dbReference>
<dbReference type="Gene3D" id="2.70.150.10">
    <property type="entry name" value="Calcium-transporting ATPase, cytoplasmic transduction domain A"/>
    <property type="match status" value="1"/>
</dbReference>
<accession>A0AAD3TGB7</accession>